<dbReference type="Proteomes" id="UP000650424">
    <property type="component" value="Unassembled WGS sequence"/>
</dbReference>
<feature type="domain" description="BIG2" evidence="2">
    <location>
        <begin position="354"/>
        <end position="427"/>
    </location>
</feature>
<keyword evidence="1" id="KW-0732">Signal</keyword>
<proteinExistence type="predicted"/>
<feature type="domain" description="BIG2" evidence="2">
    <location>
        <begin position="437"/>
        <end position="512"/>
    </location>
</feature>
<evidence type="ECO:0000313" key="3">
    <source>
        <dbReference type="EMBL" id="MBC3920691.1"/>
    </source>
</evidence>
<dbReference type="InterPro" id="IPR003343">
    <property type="entry name" value="Big_2"/>
</dbReference>
<comment type="caution">
    <text evidence="3">The sequence shown here is derived from an EMBL/GenBank/DDBJ whole genome shotgun (WGS) entry which is preliminary data.</text>
</comment>
<dbReference type="SMART" id="SM00635">
    <property type="entry name" value="BID_2"/>
    <property type="match status" value="3"/>
</dbReference>
<dbReference type="RefSeq" id="WP_186950450.1">
    <property type="nucleotide sequence ID" value="NZ_JACOGF010000018.1"/>
</dbReference>
<dbReference type="PROSITE" id="PS51257">
    <property type="entry name" value="PROKAR_LIPOPROTEIN"/>
    <property type="match status" value="1"/>
</dbReference>
<protein>
    <recommendedName>
        <fullName evidence="2">BIG2 domain-containing protein</fullName>
    </recommendedName>
</protein>
<keyword evidence="4" id="KW-1185">Reference proteome</keyword>
<name>A0ABR6ZXT5_9BURK</name>
<evidence type="ECO:0000259" key="2">
    <source>
        <dbReference type="SMART" id="SM00635"/>
    </source>
</evidence>
<organism evidence="3 4">
    <name type="scientific">Undibacterium hunanense</name>
    <dbReference type="NCBI Taxonomy" id="2762292"/>
    <lineage>
        <taxon>Bacteria</taxon>
        <taxon>Pseudomonadati</taxon>
        <taxon>Pseudomonadota</taxon>
        <taxon>Betaproteobacteria</taxon>
        <taxon>Burkholderiales</taxon>
        <taxon>Oxalobacteraceae</taxon>
        <taxon>Undibacterium</taxon>
    </lineage>
</organism>
<evidence type="ECO:0000256" key="1">
    <source>
        <dbReference type="SAM" id="SignalP"/>
    </source>
</evidence>
<reference evidence="3 4" key="1">
    <citation type="submission" date="2020-08" db="EMBL/GenBank/DDBJ databases">
        <title>Novel species isolated from subtropical streams in China.</title>
        <authorList>
            <person name="Lu H."/>
        </authorList>
    </citation>
    <scope>NUCLEOTIDE SEQUENCE [LARGE SCALE GENOMIC DNA]</scope>
    <source>
        <strain evidence="3 4">CY18W</strain>
    </source>
</reference>
<feature type="chain" id="PRO_5047091282" description="BIG2 domain-containing protein" evidence="1">
    <location>
        <begin position="22"/>
        <end position="791"/>
    </location>
</feature>
<feature type="signal peptide" evidence="1">
    <location>
        <begin position="1"/>
        <end position="21"/>
    </location>
</feature>
<accession>A0ABR6ZXT5</accession>
<feature type="domain" description="BIG2" evidence="2">
    <location>
        <begin position="32"/>
        <end position="106"/>
    </location>
</feature>
<sequence>MMKFIREVFALLLLVGLTACGGGGGSPGNTNGVALFTTAPGALTIAPGETRTYSIGGGVPSYTATSNSAAAIVTVNGSTLTIKGGNGGKATIAVKDGAGISVSIDVTIGSGVDLFTSAPSTGIVVGVGENSTTYTIGGGSLVYTVTSNNLSIATVTANNNTFVVTGVSGGRTTVSVKDSVGGVVELPVVVGSSDPLFTTAASAINVGVGAAATYKVGGGNGPYSVGSSNNAVGTASISGTTLTITGASVGTTTVVVRDASTGTVSITVTVGSTAALFTSAPTNLTVGIGTTSPTFSIGGGSQIYSATSGNTQIATVGINGNKFVVTGVSPGSTVVTVKDSLGITVNINVTIGSGATFYSTAPSAVNIAVGGSNTYVLGGGSVPYTATSSNTSVVTTSVSGSNLVINGIIPGNANVILREAGGSNPITIAVTVGSGTVNSLFTTAPAAVTIAVAASPTYQIGGGTGPYSATSSNAAIVTTSVSGTTLTITGVASGNATVQVKDAAGTPVAIVVSVGSGTAVALYTSAAANLNLSIGAAPVYTIGGGTGPYTATTSDARIVTAVVSGAGLTLTGVTAGTALVSVVDSVGARVPINVTVIGTTSATLAVTPTVSTGYVGDVLTFRVDGGSAPYNITSNNQSIATVNNGTVSASGGVFNVTLAKVGTAVIVVADASGNTSSVTVTATIPATSLFISPSVFTINETNVSTILLNLTGGNAPFQVFTNNTLLSTVSGTNPDPLNPLSFTGRSINVSLGTQGTRCVAADTAVTITVKDAQNITATSTMTIQNLAVGGC</sequence>
<evidence type="ECO:0000313" key="4">
    <source>
        <dbReference type="Proteomes" id="UP000650424"/>
    </source>
</evidence>
<gene>
    <name evidence="3" type="ORF">H8L32_24715</name>
</gene>
<dbReference type="EMBL" id="JACOGF010000018">
    <property type="protein sequence ID" value="MBC3920691.1"/>
    <property type="molecule type" value="Genomic_DNA"/>
</dbReference>